<proteinExistence type="predicted"/>
<sequence>MWNGGQVGSGLVAGGESVEGSAEAHGHHEVRRTGPWACLTIPVCRATPCTHSRGTGRRPKYVQYEGLRPAPREHAPDAARPPSGRRREWSDRP</sequence>
<evidence type="ECO:0000256" key="1">
    <source>
        <dbReference type="SAM" id="MobiDB-lite"/>
    </source>
</evidence>
<organism evidence="2 3">
    <name type="scientific">Actinocorallia cavernae</name>
    <dbReference type="NCBI Taxonomy" id="328075"/>
    <lineage>
        <taxon>Bacteria</taxon>
        <taxon>Bacillati</taxon>
        <taxon>Actinomycetota</taxon>
        <taxon>Actinomycetes</taxon>
        <taxon>Streptosporangiales</taxon>
        <taxon>Thermomonosporaceae</taxon>
        <taxon>Actinocorallia</taxon>
    </lineage>
</organism>
<feature type="region of interest" description="Disordered" evidence="1">
    <location>
        <begin position="48"/>
        <end position="93"/>
    </location>
</feature>
<dbReference type="Proteomes" id="UP001500691">
    <property type="component" value="Unassembled WGS sequence"/>
</dbReference>
<evidence type="ECO:0000313" key="3">
    <source>
        <dbReference type="Proteomes" id="UP001500691"/>
    </source>
</evidence>
<comment type="caution">
    <text evidence="2">The sequence shown here is derived from an EMBL/GenBank/DDBJ whole genome shotgun (WGS) entry which is preliminary data.</text>
</comment>
<reference evidence="3" key="1">
    <citation type="journal article" date="2019" name="Int. J. Syst. Evol. Microbiol.">
        <title>The Global Catalogue of Microorganisms (GCM) 10K type strain sequencing project: providing services to taxonomists for standard genome sequencing and annotation.</title>
        <authorList>
            <consortium name="The Broad Institute Genomics Platform"/>
            <consortium name="The Broad Institute Genome Sequencing Center for Infectious Disease"/>
            <person name="Wu L."/>
            <person name="Ma J."/>
        </authorList>
    </citation>
    <scope>NUCLEOTIDE SEQUENCE [LARGE SCALE GENOMIC DNA]</scope>
    <source>
        <strain evidence="3">JCM 13278</strain>
    </source>
</reference>
<keyword evidence="3" id="KW-1185">Reference proteome</keyword>
<protein>
    <submittedName>
        <fullName evidence="2">Uncharacterized protein</fullName>
    </submittedName>
</protein>
<feature type="compositionally biased region" description="Gly residues" evidence="1">
    <location>
        <begin position="1"/>
        <end position="13"/>
    </location>
</feature>
<name>A0ABP8SWE0_9ACTN</name>
<evidence type="ECO:0000313" key="2">
    <source>
        <dbReference type="EMBL" id="GAA4575552.1"/>
    </source>
</evidence>
<feature type="region of interest" description="Disordered" evidence="1">
    <location>
        <begin position="1"/>
        <end position="32"/>
    </location>
</feature>
<dbReference type="EMBL" id="BAABFF010000001">
    <property type="protein sequence ID" value="GAA4575552.1"/>
    <property type="molecule type" value="Genomic_DNA"/>
</dbReference>
<accession>A0ABP8SWE0</accession>
<gene>
    <name evidence="2" type="ORF">GCM10023100_44230</name>
</gene>